<comment type="caution">
    <text evidence="1">The sequence shown here is derived from an EMBL/GenBank/DDBJ whole genome shotgun (WGS) entry which is preliminary data.</text>
</comment>
<dbReference type="Pfam" id="PF14269">
    <property type="entry name" value="Arylsulfotran_2"/>
    <property type="match status" value="1"/>
</dbReference>
<reference evidence="1" key="1">
    <citation type="submission" date="2023-07" db="EMBL/GenBank/DDBJ databases">
        <title>Fictibacillus sp. isolated from freshwater pond.</title>
        <authorList>
            <person name="Kirdat K."/>
            <person name="Bhat A."/>
            <person name="Mourya A."/>
            <person name="Yadav A."/>
        </authorList>
    </citation>
    <scope>NUCLEOTIDE SEQUENCE</scope>
    <source>
        <strain evidence="1">NE201</strain>
    </source>
</reference>
<dbReference type="Proteomes" id="UP001172721">
    <property type="component" value="Unassembled WGS sequence"/>
</dbReference>
<accession>A0ABT8HS53</accession>
<protein>
    <submittedName>
        <fullName evidence="1">Arylsulfotransferase family protein</fullName>
    </submittedName>
</protein>
<dbReference type="PANTHER" id="PTHR35340:SF6">
    <property type="entry name" value="ASST-DOMAIN-CONTAINING PROTEIN"/>
    <property type="match status" value="1"/>
</dbReference>
<dbReference type="InterPro" id="IPR053143">
    <property type="entry name" value="Arylsulfate_ST"/>
</dbReference>
<dbReference type="InterPro" id="IPR039535">
    <property type="entry name" value="ASST-like"/>
</dbReference>
<dbReference type="RefSeq" id="WP_301164621.1">
    <property type="nucleotide sequence ID" value="NZ_JAUHTR010000001.1"/>
</dbReference>
<proteinExistence type="predicted"/>
<name>A0ABT8HS53_9BACL</name>
<organism evidence="1 2">
    <name type="scientific">Fictibacillus fluitans</name>
    <dbReference type="NCBI Taxonomy" id="3058422"/>
    <lineage>
        <taxon>Bacteria</taxon>
        <taxon>Bacillati</taxon>
        <taxon>Bacillota</taxon>
        <taxon>Bacilli</taxon>
        <taxon>Bacillales</taxon>
        <taxon>Fictibacillaceae</taxon>
        <taxon>Fictibacillus</taxon>
    </lineage>
</organism>
<keyword evidence="2" id="KW-1185">Reference proteome</keyword>
<dbReference type="EMBL" id="JAUHTR010000001">
    <property type="protein sequence ID" value="MDN4523602.1"/>
    <property type="molecule type" value="Genomic_DNA"/>
</dbReference>
<sequence length="489" mass="54650">MKNEDDSQVWNFVSEPNLHPIKVKVNVNKRGTQPGLIFVAPYTGNREETIAQPGSLIMDQAGNPVWFKPLKNRLIQNTDFKVQCYKGKPVLTMWEGSISGVQTNNANLPVGAPEPGAFFQIINQKYEVIKTVIAQKGYTADLHEFKITKRNTALFLAVKQVPADLSPFGGPGNGFIDNYSIQEVDLKTGELVFFWNVLDHLNPADSMLPASTAFVNNNIWDCFHINSIEEGPDNTLLINMRNMWAVYHIDKNTGDILWQLGGKQSDFILGPHASFSWQHDARFRGRNRISLFDNECCATPTSPPEGRARGLLLQLDFKSMKAVVDRTYYHDPPLIVGSQGNMQQLPNCNQFIGWGQEPYLSEFRKAGNTLKNPSKNLIYDMQYPDQYESYRAFKSNWKGRPGYPPSLTVVPLSKKTAEVYASWNGSTETAAWQVLAGSSINKLKIAGAQAPRSGFETKIKVNASGPYYQVKALDACGKIIGISQTIFVK</sequence>
<dbReference type="PANTHER" id="PTHR35340">
    <property type="entry name" value="PQQ ENZYME REPEAT PROTEIN-RELATED"/>
    <property type="match status" value="1"/>
</dbReference>
<gene>
    <name evidence="1" type="ORF">QYB97_03910</name>
</gene>
<evidence type="ECO:0000313" key="2">
    <source>
        <dbReference type="Proteomes" id="UP001172721"/>
    </source>
</evidence>
<evidence type="ECO:0000313" key="1">
    <source>
        <dbReference type="EMBL" id="MDN4523602.1"/>
    </source>
</evidence>